<dbReference type="InterPro" id="IPR001279">
    <property type="entry name" value="Metallo-B-lactamas"/>
</dbReference>
<dbReference type="HOGENOM" id="CLU_087693_0_0_1"/>
<evidence type="ECO:0000256" key="1">
    <source>
        <dbReference type="SAM" id="MobiDB-lite"/>
    </source>
</evidence>
<dbReference type="InterPro" id="IPR036866">
    <property type="entry name" value="RibonucZ/Hydroxyglut_hydro"/>
</dbReference>
<accession>A0A0C9VDU2</accession>
<keyword evidence="4" id="KW-1185">Reference proteome</keyword>
<dbReference type="Gene3D" id="3.60.15.10">
    <property type="entry name" value="Ribonuclease Z/Hydroxyacylglutathione hydrolase-like"/>
    <property type="match status" value="1"/>
</dbReference>
<dbReference type="GO" id="GO:0070291">
    <property type="term" value="P:N-acylethanolamine metabolic process"/>
    <property type="evidence" value="ECO:0007669"/>
    <property type="project" value="TreeGrafter"/>
</dbReference>
<evidence type="ECO:0000259" key="2">
    <source>
        <dbReference type="Pfam" id="PF12706"/>
    </source>
</evidence>
<reference evidence="3 4" key="1">
    <citation type="submission" date="2014-06" db="EMBL/GenBank/DDBJ databases">
        <title>Evolutionary Origins and Diversification of the Mycorrhizal Mutualists.</title>
        <authorList>
            <consortium name="DOE Joint Genome Institute"/>
            <consortium name="Mycorrhizal Genomics Consortium"/>
            <person name="Kohler A."/>
            <person name="Kuo A."/>
            <person name="Nagy L.G."/>
            <person name="Floudas D."/>
            <person name="Copeland A."/>
            <person name="Barry K.W."/>
            <person name="Cichocki N."/>
            <person name="Veneault-Fourrey C."/>
            <person name="LaButti K."/>
            <person name="Lindquist E.A."/>
            <person name="Lipzen A."/>
            <person name="Lundell T."/>
            <person name="Morin E."/>
            <person name="Murat C."/>
            <person name="Riley R."/>
            <person name="Ohm R."/>
            <person name="Sun H."/>
            <person name="Tunlid A."/>
            <person name="Henrissat B."/>
            <person name="Grigoriev I.V."/>
            <person name="Hibbett D.S."/>
            <person name="Martin F."/>
        </authorList>
    </citation>
    <scope>NUCLEOTIDE SEQUENCE [LARGE SCALE GENOMIC DNA]</scope>
    <source>
        <strain evidence="3 4">SS14</strain>
    </source>
</reference>
<organism evidence="3 4">
    <name type="scientific">Sphaerobolus stellatus (strain SS14)</name>
    <dbReference type="NCBI Taxonomy" id="990650"/>
    <lineage>
        <taxon>Eukaryota</taxon>
        <taxon>Fungi</taxon>
        <taxon>Dikarya</taxon>
        <taxon>Basidiomycota</taxon>
        <taxon>Agaricomycotina</taxon>
        <taxon>Agaricomycetes</taxon>
        <taxon>Phallomycetidae</taxon>
        <taxon>Geastrales</taxon>
        <taxon>Sphaerobolaceae</taxon>
        <taxon>Sphaerobolus</taxon>
    </lineage>
</organism>
<dbReference type="GO" id="GO:0005737">
    <property type="term" value="C:cytoplasm"/>
    <property type="evidence" value="ECO:0007669"/>
    <property type="project" value="TreeGrafter"/>
</dbReference>
<evidence type="ECO:0000313" key="4">
    <source>
        <dbReference type="Proteomes" id="UP000054279"/>
    </source>
</evidence>
<dbReference type="SUPFAM" id="SSF56281">
    <property type="entry name" value="Metallo-hydrolase/oxidoreductase"/>
    <property type="match status" value="1"/>
</dbReference>
<feature type="region of interest" description="Disordered" evidence="1">
    <location>
        <begin position="1"/>
        <end position="39"/>
    </location>
</feature>
<feature type="compositionally biased region" description="Basic residues" evidence="1">
    <location>
        <begin position="15"/>
        <end position="37"/>
    </location>
</feature>
<dbReference type="Proteomes" id="UP000054279">
    <property type="component" value="Unassembled WGS sequence"/>
</dbReference>
<sequence>MQWERVGMRVGKAGVTRRQKQLHRHLRRRRRAPRRATFRAQSLPHHATDAATRFTNPPSFRDARWTDWLRALRSWKTPPVPANVTELIGFKQPVWNNLNDEPEKLKATHACFFVELPTLPGAARGPRIRFDPVFSHQCGPTSWLGPGRITPSACPVQQLPEVDAIVISHCHYDHLDIPTIKSVVFPSLSPLPSPPGQ</sequence>
<dbReference type="Pfam" id="PF12706">
    <property type="entry name" value="Lactamase_B_2"/>
    <property type="match status" value="1"/>
</dbReference>
<dbReference type="OrthoDB" id="332863at2759"/>
<dbReference type="PANTHER" id="PTHR15032:SF4">
    <property type="entry name" value="N-ACYL-PHOSPHATIDYLETHANOLAMINE-HYDROLYZING PHOSPHOLIPASE D"/>
    <property type="match status" value="1"/>
</dbReference>
<dbReference type="GO" id="GO:0070292">
    <property type="term" value="P:N-acylphosphatidylethanolamine metabolic process"/>
    <property type="evidence" value="ECO:0007669"/>
    <property type="project" value="TreeGrafter"/>
</dbReference>
<dbReference type="EMBL" id="KN837151">
    <property type="protein sequence ID" value="KIJ39572.1"/>
    <property type="molecule type" value="Genomic_DNA"/>
</dbReference>
<feature type="domain" description="Metallo-beta-lactamase" evidence="2">
    <location>
        <begin position="127"/>
        <end position="182"/>
    </location>
</feature>
<evidence type="ECO:0000313" key="3">
    <source>
        <dbReference type="EMBL" id="KIJ39572.1"/>
    </source>
</evidence>
<dbReference type="GO" id="GO:0070290">
    <property type="term" value="F:N-acylphosphatidylethanolamine-specific phospholipase D activity"/>
    <property type="evidence" value="ECO:0007669"/>
    <property type="project" value="TreeGrafter"/>
</dbReference>
<protein>
    <recommendedName>
        <fullName evidence="2">Metallo-beta-lactamase domain-containing protein</fullName>
    </recommendedName>
</protein>
<dbReference type="AlphaFoldDB" id="A0A0C9VDU2"/>
<gene>
    <name evidence="3" type="ORF">M422DRAFT_257623</name>
</gene>
<name>A0A0C9VDU2_SPHS4</name>
<dbReference type="PANTHER" id="PTHR15032">
    <property type="entry name" value="N-ACYL-PHOSPHATIDYLETHANOLAMINE-HYDROLYZING PHOSPHOLIPASE D"/>
    <property type="match status" value="1"/>
</dbReference>
<proteinExistence type="predicted"/>